<dbReference type="Pfam" id="PF00581">
    <property type="entry name" value="Rhodanese"/>
    <property type="match status" value="1"/>
</dbReference>
<dbReference type="Gene3D" id="3.40.250.10">
    <property type="entry name" value="Rhodanese-like domain"/>
    <property type="match status" value="1"/>
</dbReference>
<organism evidence="3 4">
    <name type="scientific">Fulvimarina manganoxydans</name>
    <dbReference type="NCBI Taxonomy" id="937218"/>
    <lineage>
        <taxon>Bacteria</taxon>
        <taxon>Pseudomonadati</taxon>
        <taxon>Pseudomonadota</taxon>
        <taxon>Alphaproteobacteria</taxon>
        <taxon>Hyphomicrobiales</taxon>
        <taxon>Aurantimonadaceae</taxon>
        <taxon>Fulvimarina</taxon>
    </lineage>
</organism>
<dbReference type="InterPro" id="IPR001763">
    <property type="entry name" value="Rhodanese-like_dom"/>
</dbReference>
<dbReference type="InterPro" id="IPR044240">
    <property type="entry name" value="STR4-like"/>
</dbReference>
<sequence>MADAYKADVSASDCWARLNATPNAYLVDVRTRPEWTFVGLPRMEQIGKAPILAEWQVYPTMSIDPNFVSLVAEAVAKAGGDRESEIYFLCRSGQRSMAAAAAMAAEGYENCFNIAGGFEGPPDAKGQRGKEKGWKAEGLPWAQS</sequence>
<dbReference type="AlphaFoldDB" id="A0A1W2DT03"/>
<feature type="domain" description="Rhodanese" evidence="2">
    <location>
        <begin position="20"/>
        <end position="143"/>
    </location>
</feature>
<name>A0A1W2DT03_9HYPH</name>
<dbReference type="RefSeq" id="WP_084411610.1">
    <property type="nucleotide sequence ID" value="NZ_FWXR01000017.1"/>
</dbReference>
<dbReference type="PROSITE" id="PS50206">
    <property type="entry name" value="RHODANESE_3"/>
    <property type="match status" value="1"/>
</dbReference>
<dbReference type="SMART" id="SM00450">
    <property type="entry name" value="RHOD"/>
    <property type="match status" value="1"/>
</dbReference>
<dbReference type="SUPFAM" id="SSF52821">
    <property type="entry name" value="Rhodanese/Cell cycle control phosphatase"/>
    <property type="match status" value="1"/>
</dbReference>
<dbReference type="GO" id="GO:0016740">
    <property type="term" value="F:transferase activity"/>
    <property type="evidence" value="ECO:0007669"/>
    <property type="project" value="UniProtKB-KW"/>
</dbReference>
<evidence type="ECO:0000256" key="1">
    <source>
        <dbReference type="SAM" id="MobiDB-lite"/>
    </source>
</evidence>
<evidence type="ECO:0000313" key="4">
    <source>
        <dbReference type="Proteomes" id="UP000192656"/>
    </source>
</evidence>
<accession>A0A1W2DT03</accession>
<dbReference type="PANTHER" id="PTHR47377:SF1">
    <property type="entry name" value="RHODANESE-LIKE DOMAIN-CONTAINING PROTEIN 4, CHLOROPLASTIC"/>
    <property type="match status" value="1"/>
</dbReference>
<dbReference type="OrthoDB" id="9815890at2"/>
<gene>
    <name evidence="3" type="ORF">SAMN06297251_11759</name>
</gene>
<feature type="compositionally biased region" description="Basic and acidic residues" evidence="1">
    <location>
        <begin position="125"/>
        <end position="135"/>
    </location>
</feature>
<dbReference type="PANTHER" id="PTHR47377">
    <property type="entry name" value="RHODANESE-LIKE DOMAIN-CONTAINING PROTEIN 4, CHLOROPLASTIC"/>
    <property type="match status" value="1"/>
</dbReference>
<protein>
    <submittedName>
        <fullName evidence="3">Thiosulfate sulfurtransferase</fullName>
    </submittedName>
</protein>
<dbReference type="InterPro" id="IPR036873">
    <property type="entry name" value="Rhodanese-like_dom_sf"/>
</dbReference>
<keyword evidence="4" id="KW-1185">Reference proteome</keyword>
<reference evidence="3 4" key="1">
    <citation type="submission" date="2017-04" db="EMBL/GenBank/DDBJ databases">
        <authorList>
            <person name="Afonso C.L."/>
            <person name="Miller P.J."/>
            <person name="Scott M.A."/>
            <person name="Spackman E."/>
            <person name="Goraichik I."/>
            <person name="Dimitrov K.M."/>
            <person name="Suarez D.L."/>
            <person name="Swayne D.E."/>
        </authorList>
    </citation>
    <scope>NUCLEOTIDE SEQUENCE [LARGE SCALE GENOMIC DNA]</scope>
    <source>
        <strain evidence="3 4">CGMCC 1.10972</strain>
    </source>
</reference>
<proteinExistence type="predicted"/>
<evidence type="ECO:0000259" key="2">
    <source>
        <dbReference type="PROSITE" id="PS50206"/>
    </source>
</evidence>
<dbReference type="Proteomes" id="UP000192656">
    <property type="component" value="Unassembled WGS sequence"/>
</dbReference>
<keyword evidence="3" id="KW-0808">Transferase</keyword>
<evidence type="ECO:0000313" key="3">
    <source>
        <dbReference type="EMBL" id="SMD00176.1"/>
    </source>
</evidence>
<dbReference type="EMBL" id="FWXR01000017">
    <property type="protein sequence ID" value="SMD00176.1"/>
    <property type="molecule type" value="Genomic_DNA"/>
</dbReference>
<feature type="region of interest" description="Disordered" evidence="1">
    <location>
        <begin position="120"/>
        <end position="144"/>
    </location>
</feature>
<dbReference type="STRING" id="937218.SAMN06297251_11759"/>